<keyword evidence="8 14" id="KW-0862">Zinc</keyword>
<accession>A0ABY4CH88</accession>
<keyword evidence="6 14" id="KW-0686">Riboflavin biosynthesis</keyword>
<evidence type="ECO:0000256" key="11">
    <source>
        <dbReference type="ARBA" id="ARBA00023268"/>
    </source>
</evidence>
<dbReference type="NCBIfam" id="TIGR00326">
    <property type="entry name" value="eubact_ribD"/>
    <property type="match status" value="1"/>
</dbReference>
<dbReference type="InterPro" id="IPR002125">
    <property type="entry name" value="CMP_dCMP_dom"/>
</dbReference>
<dbReference type="PANTHER" id="PTHR38011:SF7">
    <property type="entry name" value="2,5-DIAMINO-6-RIBOSYLAMINO-4(3H)-PYRIMIDINONE 5'-PHOSPHATE REDUCTASE"/>
    <property type="match status" value="1"/>
</dbReference>
<dbReference type="PANTHER" id="PTHR38011">
    <property type="entry name" value="DIHYDROFOLATE REDUCTASE FAMILY PROTEIN (AFU_ORTHOLOGUE AFUA_8G06820)"/>
    <property type="match status" value="1"/>
</dbReference>
<dbReference type="Pfam" id="PF01872">
    <property type="entry name" value="RibD_C"/>
    <property type="match status" value="1"/>
</dbReference>
<comment type="similarity">
    <text evidence="5 14">In the C-terminal section; belongs to the HTP reductase family.</text>
</comment>
<dbReference type="EC" id="3.5.4.26" evidence="14"/>
<evidence type="ECO:0000256" key="14">
    <source>
        <dbReference type="PIRNR" id="PIRNR006769"/>
    </source>
</evidence>
<dbReference type="InterPro" id="IPR024072">
    <property type="entry name" value="DHFR-like_dom_sf"/>
</dbReference>
<dbReference type="SUPFAM" id="SSF53927">
    <property type="entry name" value="Cytidine deaminase-like"/>
    <property type="match status" value="1"/>
</dbReference>
<evidence type="ECO:0000256" key="4">
    <source>
        <dbReference type="ARBA" id="ARBA00005259"/>
    </source>
</evidence>
<evidence type="ECO:0000256" key="13">
    <source>
        <dbReference type="ARBA" id="ARBA00049886"/>
    </source>
</evidence>
<evidence type="ECO:0000256" key="2">
    <source>
        <dbReference type="ARBA" id="ARBA00004882"/>
    </source>
</evidence>
<comment type="catalytic activity">
    <reaction evidence="12 14">
        <text>5-amino-6-(5-phospho-D-ribitylamino)uracil + NADP(+) = 5-amino-6-(5-phospho-D-ribosylamino)uracil + NADPH + H(+)</text>
        <dbReference type="Rhea" id="RHEA:17845"/>
        <dbReference type="ChEBI" id="CHEBI:15378"/>
        <dbReference type="ChEBI" id="CHEBI:57783"/>
        <dbReference type="ChEBI" id="CHEBI:58349"/>
        <dbReference type="ChEBI" id="CHEBI:58421"/>
        <dbReference type="ChEBI" id="CHEBI:58453"/>
        <dbReference type="EC" id="1.1.1.193"/>
    </reaction>
</comment>
<dbReference type="InterPro" id="IPR016192">
    <property type="entry name" value="APOBEC/CMP_deaminase_Zn-bd"/>
</dbReference>
<evidence type="ECO:0000256" key="1">
    <source>
        <dbReference type="ARBA" id="ARBA00002151"/>
    </source>
</evidence>
<reference evidence="16" key="1">
    <citation type="submission" date="2021-12" db="EMBL/GenBank/DDBJ databases">
        <title>Alicyclobacillaceae gen. nov., sp. nov., isolated from chalcocite enrichment system.</title>
        <authorList>
            <person name="Jiang Z."/>
        </authorList>
    </citation>
    <scope>NUCLEOTIDE SEQUENCE</scope>
    <source>
        <strain evidence="16">MYW30-H2</strain>
    </source>
</reference>
<dbReference type="InterPro" id="IPR004794">
    <property type="entry name" value="Eubact_RibD"/>
</dbReference>
<dbReference type="Gene3D" id="3.40.140.10">
    <property type="entry name" value="Cytidine Deaminase, domain 2"/>
    <property type="match status" value="1"/>
</dbReference>
<keyword evidence="7 14" id="KW-0479">Metal-binding</keyword>
<dbReference type="NCBIfam" id="TIGR00227">
    <property type="entry name" value="ribD_Cterm"/>
    <property type="match status" value="1"/>
</dbReference>
<dbReference type="RefSeq" id="WP_347436575.1">
    <property type="nucleotide sequence ID" value="NZ_CP089291.1"/>
</dbReference>
<dbReference type="PROSITE" id="PS00903">
    <property type="entry name" value="CYT_DCMP_DEAMINASES_1"/>
    <property type="match status" value="1"/>
</dbReference>
<dbReference type="Proteomes" id="UP000830167">
    <property type="component" value="Chromosome"/>
</dbReference>
<dbReference type="GO" id="GO:0008835">
    <property type="term" value="F:diaminohydroxyphosphoribosylaminopyrimidine deaminase activity"/>
    <property type="evidence" value="ECO:0007669"/>
    <property type="project" value="UniProtKB-EC"/>
</dbReference>
<dbReference type="PIRSF" id="PIRSF006769">
    <property type="entry name" value="RibD"/>
    <property type="match status" value="1"/>
</dbReference>
<keyword evidence="11" id="KW-0511">Multifunctional enzyme</keyword>
<evidence type="ECO:0000256" key="3">
    <source>
        <dbReference type="ARBA" id="ARBA00004910"/>
    </source>
</evidence>
<keyword evidence="9 14" id="KW-0521">NADP</keyword>
<comment type="pathway">
    <text evidence="3 14">Cofactor biosynthesis; riboflavin biosynthesis; 5-amino-6-(D-ribitylamino)uracil from GTP: step 3/4.</text>
</comment>
<organism evidence="16 17">
    <name type="scientific">Fodinisporobacter ferrooxydans</name>
    <dbReference type="NCBI Taxonomy" id="2901836"/>
    <lineage>
        <taxon>Bacteria</taxon>
        <taxon>Bacillati</taxon>
        <taxon>Bacillota</taxon>
        <taxon>Bacilli</taxon>
        <taxon>Bacillales</taxon>
        <taxon>Alicyclobacillaceae</taxon>
        <taxon>Fodinisporobacter</taxon>
    </lineage>
</organism>
<evidence type="ECO:0000256" key="9">
    <source>
        <dbReference type="ARBA" id="ARBA00022857"/>
    </source>
</evidence>
<dbReference type="Gene3D" id="3.40.430.10">
    <property type="entry name" value="Dihydrofolate Reductase, subunit A"/>
    <property type="match status" value="1"/>
</dbReference>
<evidence type="ECO:0000256" key="12">
    <source>
        <dbReference type="ARBA" id="ARBA00049861"/>
    </source>
</evidence>
<dbReference type="SUPFAM" id="SSF53597">
    <property type="entry name" value="Dihydrofolate reductase-like"/>
    <property type="match status" value="1"/>
</dbReference>
<dbReference type="EC" id="1.1.1.193" evidence="14"/>
<comment type="cofactor">
    <cofactor evidence="14">
        <name>Zn(2+)</name>
        <dbReference type="ChEBI" id="CHEBI:29105"/>
    </cofactor>
    <text evidence="14">Binds 1 zinc ion.</text>
</comment>
<keyword evidence="14 16" id="KW-0378">Hydrolase</keyword>
<evidence type="ECO:0000256" key="6">
    <source>
        <dbReference type="ARBA" id="ARBA00022619"/>
    </source>
</evidence>
<dbReference type="InterPro" id="IPR002734">
    <property type="entry name" value="RibDG_C"/>
</dbReference>
<evidence type="ECO:0000256" key="10">
    <source>
        <dbReference type="ARBA" id="ARBA00023002"/>
    </source>
</evidence>
<dbReference type="InterPro" id="IPR050765">
    <property type="entry name" value="Riboflavin_Biosynth_HTPR"/>
</dbReference>
<evidence type="ECO:0000256" key="8">
    <source>
        <dbReference type="ARBA" id="ARBA00022833"/>
    </source>
</evidence>
<protein>
    <recommendedName>
        <fullName evidence="14">Riboflavin biosynthesis protein RibD</fullName>
    </recommendedName>
    <domain>
        <recommendedName>
            <fullName evidence="14">Diaminohydroxyphosphoribosylaminopyrimidine deaminase</fullName>
            <shortName evidence="14">DRAP deaminase</shortName>
            <ecNumber evidence="14">3.5.4.26</ecNumber>
        </recommendedName>
        <alternativeName>
            <fullName evidence="14">Riboflavin-specific deaminase</fullName>
        </alternativeName>
    </domain>
    <domain>
        <recommendedName>
            <fullName evidence="14">5-amino-6-(5-phosphoribosylamino)uracil reductase</fullName>
            <ecNumber evidence="14">1.1.1.193</ecNumber>
        </recommendedName>
        <alternativeName>
            <fullName evidence="14">HTP reductase</fullName>
        </alternativeName>
    </domain>
</protein>
<comment type="pathway">
    <text evidence="2 14">Cofactor biosynthesis; riboflavin biosynthesis; 5-amino-6-(D-ribitylamino)uracil from GTP: step 2/4.</text>
</comment>
<evidence type="ECO:0000313" key="17">
    <source>
        <dbReference type="Proteomes" id="UP000830167"/>
    </source>
</evidence>
<dbReference type="CDD" id="cd01284">
    <property type="entry name" value="Riboflavin_deaminase-reductase"/>
    <property type="match status" value="1"/>
</dbReference>
<comment type="catalytic activity">
    <reaction evidence="13 14">
        <text>2,5-diamino-6-hydroxy-4-(5-phosphoribosylamino)-pyrimidine + H2O + H(+) = 5-amino-6-(5-phospho-D-ribosylamino)uracil + NH4(+)</text>
        <dbReference type="Rhea" id="RHEA:21868"/>
        <dbReference type="ChEBI" id="CHEBI:15377"/>
        <dbReference type="ChEBI" id="CHEBI:15378"/>
        <dbReference type="ChEBI" id="CHEBI:28938"/>
        <dbReference type="ChEBI" id="CHEBI:58453"/>
        <dbReference type="ChEBI" id="CHEBI:58614"/>
        <dbReference type="EC" id="3.5.4.26"/>
    </reaction>
</comment>
<keyword evidence="10 14" id="KW-0560">Oxidoreductase</keyword>
<dbReference type="EMBL" id="CP089291">
    <property type="protein sequence ID" value="UOF89882.1"/>
    <property type="molecule type" value="Genomic_DNA"/>
</dbReference>
<dbReference type="Pfam" id="PF00383">
    <property type="entry name" value="dCMP_cyt_deam_1"/>
    <property type="match status" value="1"/>
</dbReference>
<evidence type="ECO:0000313" key="16">
    <source>
        <dbReference type="EMBL" id="UOF89882.1"/>
    </source>
</evidence>
<evidence type="ECO:0000256" key="7">
    <source>
        <dbReference type="ARBA" id="ARBA00022723"/>
    </source>
</evidence>
<evidence type="ECO:0000256" key="5">
    <source>
        <dbReference type="ARBA" id="ARBA00007417"/>
    </source>
</evidence>
<dbReference type="InterPro" id="IPR016193">
    <property type="entry name" value="Cytidine_deaminase-like"/>
</dbReference>
<evidence type="ECO:0000259" key="15">
    <source>
        <dbReference type="PROSITE" id="PS51747"/>
    </source>
</evidence>
<keyword evidence="17" id="KW-1185">Reference proteome</keyword>
<comment type="function">
    <text evidence="1 14">Converts 2,5-diamino-6-(ribosylamino)-4(3h)-pyrimidinone 5'-phosphate into 5-amino-6-(ribosylamino)-2,4(1h,3h)-pyrimidinedione 5'-phosphate.</text>
</comment>
<comment type="similarity">
    <text evidence="4 14">In the N-terminal section; belongs to the cytidine and deoxycytidylate deaminase family.</text>
</comment>
<dbReference type="PROSITE" id="PS51747">
    <property type="entry name" value="CYT_DCMP_DEAMINASES_2"/>
    <property type="match status" value="1"/>
</dbReference>
<feature type="domain" description="CMP/dCMP-type deaminase" evidence="15">
    <location>
        <begin position="1"/>
        <end position="123"/>
    </location>
</feature>
<dbReference type="InterPro" id="IPR011549">
    <property type="entry name" value="RibD_C"/>
</dbReference>
<gene>
    <name evidence="16" type="primary">ribD</name>
    <name evidence="16" type="ORF">LSG31_18715</name>
</gene>
<proteinExistence type="inferred from homology"/>
<sequence length="369" mass="39907">MTDQEYMEFAIQLAQTARGRTSPNPLVGAVLVKDNRIVGFGAHLKAGTPHAEVHAVRMAGDEVQGSTLYVTLEPCSHFGRTPPCADLVVQSGIRSVHIAMADPNPLVAGSGIRRIQEAGIPVFVGLCEASARIMNEVFIKNMTTQLPFVAVKTAATLDGKIATATGDSKWITGEEARRFVHQLRDQFDGIMVGVGTVMQDNPQLTTRLPEGGRNPLRIVVDPNLRAVASNPSLHVFDTKLAPAAVLCREDLCNSQAARQLRSMGCQIIGLPMREGQPNVLDLEYGLRKLWQEHHLASILVEGGSALNGHLLQQSLIDKLFLFYAPKLIGASAAPGSFGGMGVETVQEAWCVKQMEIKQLGRDLCLIGYL</sequence>
<name>A0ABY4CH88_9BACL</name>
<dbReference type="GO" id="GO:0008703">
    <property type="term" value="F:5-amino-6-(5-phosphoribosylamino)uracil reductase activity"/>
    <property type="evidence" value="ECO:0007669"/>
    <property type="project" value="UniProtKB-EC"/>
</dbReference>